<keyword evidence="4 7" id="KW-1133">Transmembrane helix</keyword>
<dbReference type="GO" id="GO:0016020">
    <property type="term" value="C:membrane"/>
    <property type="evidence" value="ECO:0007669"/>
    <property type="project" value="UniProtKB-SubCell"/>
</dbReference>
<dbReference type="InterPro" id="IPR031933">
    <property type="entry name" value="UPF0767"/>
</dbReference>
<reference evidence="8 9" key="1">
    <citation type="journal article" date="2016" name="Nat. Commun.">
        <title>Extremotolerant tardigrade genome and improved radiotolerance of human cultured cells by tardigrade-unique protein.</title>
        <authorList>
            <person name="Hashimoto T."/>
            <person name="Horikawa D.D."/>
            <person name="Saito Y."/>
            <person name="Kuwahara H."/>
            <person name="Kozuka-Hata H."/>
            <person name="Shin-I T."/>
            <person name="Minakuchi Y."/>
            <person name="Ohishi K."/>
            <person name="Motoyama A."/>
            <person name="Aizu T."/>
            <person name="Enomoto A."/>
            <person name="Kondo K."/>
            <person name="Tanaka S."/>
            <person name="Hara Y."/>
            <person name="Koshikawa S."/>
            <person name="Sagara H."/>
            <person name="Miura T."/>
            <person name="Yokobori S."/>
            <person name="Miyagawa K."/>
            <person name="Suzuki Y."/>
            <person name="Kubo T."/>
            <person name="Oyama M."/>
            <person name="Kohara Y."/>
            <person name="Fujiyama A."/>
            <person name="Arakawa K."/>
            <person name="Katayama T."/>
            <person name="Toyoda A."/>
            <person name="Kunieda T."/>
        </authorList>
    </citation>
    <scope>NUCLEOTIDE SEQUENCE [LARGE SCALE GENOMIC DNA]</scope>
    <source>
        <strain evidence="8 9">YOKOZUNA-1</strain>
    </source>
</reference>
<evidence type="ECO:0000313" key="9">
    <source>
        <dbReference type="Proteomes" id="UP000186922"/>
    </source>
</evidence>
<comment type="caution">
    <text evidence="8">The sequence shown here is derived from an EMBL/GenBank/DDBJ whole genome shotgun (WGS) entry which is preliminary data.</text>
</comment>
<comment type="similarity">
    <text evidence="2">Belongs to the SMIM12 family.</text>
</comment>
<keyword evidence="3 7" id="KW-0812">Transmembrane</keyword>
<keyword evidence="9" id="KW-1185">Reference proteome</keyword>
<evidence type="ECO:0000256" key="6">
    <source>
        <dbReference type="SAM" id="MobiDB-lite"/>
    </source>
</evidence>
<dbReference type="PANTHER" id="PTHR28599">
    <property type="entry name" value="SMALL INTEGRAL MEMBRANE PROTEIN 12"/>
    <property type="match status" value="1"/>
</dbReference>
<feature type="transmembrane region" description="Helical" evidence="7">
    <location>
        <begin position="12"/>
        <end position="31"/>
    </location>
</feature>
<gene>
    <name evidence="8" type="primary">RvY_08682-1</name>
    <name evidence="8" type="synonym">RvY_08682.1</name>
    <name evidence="8" type="ORF">RvY_08682</name>
</gene>
<evidence type="ECO:0000256" key="7">
    <source>
        <dbReference type="SAM" id="Phobius"/>
    </source>
</evidence>
<evidence type="ECO:0000256" key="2">
    <source>
        <dbReference type="ARBA" id="ARBA00007304"/>
    </source>
</evidence>
<comment type="subcellular location">
    <subcellularLocation>
        <location evidence="1">Membrane</location>
        <topology evidence="1">Single-pass membrane protein</topology>
    </subcellularLocation>
</comment>
<protein>
    <recommendedName>
        <fullName evidence="10">Small integral membrane protein 12</fullName>
    </recommendedName>
</protein>
<evidence type="ECO:0000256" key="5">
    <source>
        <dbReference type="ARBA" id="ARBA00023136"/>
    </source>
</evidence>
<dbReference type="EMBL" id="BDGG01000004">
    <property type="protein sequence ID" value="GAU97370.1"/>
    <property type="molecule type" value="Genomic_DNA"/>
</dbReference>
<keyword evidence="5 7" id="KW-0472">Membrane</keyword>
<dbReference type="OrthoDB" id="10052506at2759"/>
<feature type="compositionally biased region" description="Basic and acidic residues" evidence="6">
    <location>
        <begin position="59"/>
        <end position="76"/>
    </location>
</feature>
<dbReference type="AlphaFoldDB" id="A0A1D1V8Y7"/>
<evidence type="ECO:0008006" key="10">
    <source>
        <dbReference type="Google" id="ProtNLM"/>
    </source>
</evidence>
<evidence type="ECO:0000256" key="3">
    <source>
        <dbReference type="ARBA" id="ARBA00022692"/>
    </source>
</evidence>
<evidence type="ECO:0000313" key="8">
    <source>
        <dbReference type="EMBL" id="GAU97370.1"/>
    </source>
</evidence>
<organism evidence="8 9">
    <name type="scientific">Ramazzottius varieornatus</name>
    <name type="common">Water bear</name>
    <name type="synonym">Tardigrade</name>
    <dbReference type="NCBI Taxonomy" id="947166"/>
    <lineage>
        <taxon>Eukaryota</taxon>
        <taxon>Metazoa</taxon>
        <taxon>Ecdysozoa</taxon>
        <taxon>Tardigrada</taxon>
        <taxon>Eutardigrada</taxon>
        <taxon>Parachela</taxon>
        <taxon>Hypsibioidea</taxon>
        <taxon>Ramazzottiidae</taxon>
        <taxon>Ramazzottius</taxon>
    </lineage>
</organism>
<name>A0A1D1V8Y7_RAMVA</name>
<dbReference type="PANTHER" id="PTHR28599:SF1">
    <property type="entry name" value="SMALL INTEGRAL MEMBRANE PROTEIN 12"/>
    <property type="match status" value="1"/>
</dbReference>
<dbReference type="Proteomes" id="UP000186922">
    <property type="component" value="Unassembled WGS sequence"/>
</dbReference>
<evidence type="ECO:0000256" key="4">
    <source>
        <dbReference type="ARBA" id="ARBA00022989"/>
    </source>
</evidence>
<accession>A0A1D1V8Y7</accession>
<dbReference type="Pfam" id="PF15990">
    <property type="entry name" value="UPF0767"/>
    <property type="match status" value="1"/>
</dbReference>
<feature type="region of interest" description="Disordered" evidence="6">
    <location>
        <begin position="59"/>
        <end position="82"/>
    </location>
</feature>
<sequence length="96" mass="10971">MLQILMPLARRYAVYLTFPAALIIGTIGYSIERILTKDRPAQVSRKAIKEERDVRLLEASRDGASEARDDRPEAPKKPRLPSIFEKNVQLESRFTS</sequence>
<proteinExistence type="inferred from homology"/>
<evidence type="ECO:0000256" key="1">
    <source>
        <dbReference type="ARBA" id="ARBA00004167"/>
    </source>
</evidence>